<evidence type="ECO:0000313" key="2">
    <source>
        <dbReference type="EMBL" id="KAK2110027.1"/>
    </source>
</evidence>
<dbReference type="EMBL" id="JASSZA010000005">
    <property type="protein sequence ID" value="KAK2110027.1"/>
    <property type="molecule type" value="Genomic_DNA"/>
</dbReference>
<protein>
    <recommendedName>
        <fullName evidence="4">Beta-casein</fullName>
    </recommendedName>
</protein>
<accession>A0ABQ9VKX6</accession>
<feature type="region of interest" description="Disordered" evidence="1">
    <location>
        <begin position="43"/>
        <end position="62"/>
    </location>
</feature>
<name>A0ABQ9VKX6_SAGOE</name>
<dbReference type="Proteomes" id="UP001266305">
    <property type="component" value="Unassembled WGS sequence"/>
</dbReference>
<reference evidence="2 3" key="1">
    <citation type="submission" date="2023-05" db="EMBL/GenBank/DDBJ databases">
        <title>B98-5 Cell Line De Novo Hybrid Assembly: An Optical Mapping Approach.</title>
        <authorList>
            <person name="Kananen K."/>
            <person name="Auerbach J.A."/>
            <person name="Kautto E."/>
            <person name="Blachly J.S."/>
        </authorList>
    </citation>
    <scope>NUCLEOTIDE SEQUENCE [LARGE SCALE GENOMIC DNA]</scope>
    <source>
        <strain evidence="2">B95-8</strain>
        <tissue evidence="2">Cell line</tissue>
    </source>
</reference>
<evidence type="ECO:0008006" key="4">
    <source>
        <dbReference type="Google" id="ProtNLM"/>
    </source>
</evidence>
<proteinExistence type="predicted"/>
<feature type="region of interest" description="Disordered" evidence="1">
    <location>
        <begin position="137"/>
        <end position="234"/>
    </location>
</feature>
<gene>
    <name evidence="2" type="ORF">P7K49_009773</name>
</gene>
<organism evidence="2 3">
    <name type="scientific">Saguinus oedipus</name>
    <name type="common">Cotton-top tamarin</name>
    <name type="synonym">Oedipomidas oedipus</name>
    <dbReference type="NCBI Taxonomy" id="9490"/>
    <lineage>
        <taxon>Eukaryota</taxon>
        <taxon>Metazoa</taxon>
        <taxon>Chordata</taxon>
        <taxon>Craniata</taxon>
        <taxon>Vertebrata</taxon>
        <taxon>Euteleostomi</taxon>
        <taxon>Mammalia</taxon>
        <taxon>Eutheria</taxon>
        <taxon>Euarchontoglires</taxon>
        <taxon>Primates</taxon>
        <taxon>Haplorrhini</taxon>
        <taxon>Platyrrhini</taxon>
        <taxon>Cebidae</taxon>
        <taxon>Callitrichinae</taxon>
        <taxon>Saguinus</taxon>
    </lineage>
</organism>
<feature type="compositionally biased region" description="Polar residues" evidence="1">
    <location>
        <begin position="153"/>
        <end position="162"/>
    </location>
</feature>
<comment type="caution">
    <text evidence="2">The sequence shown here is derived from an EMBL/GenBank/DDBJ whole genome shotgun (WGS) entry which is preliminary data.</text>
</comment>
<evidence type="ECO:0000313" key="3">
    <source>
        <dbReference type="Proteomes" id="UP001266305"/>
    </source>
</evidence>
<keyword evidence="3" id="KW-1185">Reference proteome</keyword>
<sequence>MTPYFTHQVEILTQQGAPAQFLMSPEQFQHLQEIIIQQLNTPENDELPPVHQEPRMQPPTQLSSDFESLLSDEVVFSLLDLSPVFRSNSPLPNTTVKNVDLELTIPIAVTMEVEPSPVQQENHPIPTEQADFSLVQPDLHSPPLHSPEKIESPVQQEATIQTPDYPKEVEPSPVWQEFPDEPPLPLKEIEPSITQKEASGHPPKFTEEISPPLQQEIPAQPSERPGKFEPSPVL</sequence>
<evidence type="ECO:0000256" key="1">
    <source>
        <dbReference type="SAM" id="MobiDB-lite"/>
    </source>
</evidence>